<dbReference type="GO" id="GO:0005975">
    <property type="term" value="P:carbohydrate metabolic process"/>
    <property type="evidence" value="ECO:0007669"/>
    <property type="project" value="InterPro"/>
</dbReference>
<keyword evidence="10 12" id="KW-0326">Glycosidase</keyword>
<dbReference type="Gene3D" id="3.20.20.80">
    <property type="entry name" value="Glycosidases"/>
    <property type="match status" value="1"/>
</dbReference>
<keyword evidence="17" id="KW-1185">Reference proteome</keyword>
<evidence type="ECO:0000313" key="16">
    <source>
        <dbReference type="EMBL" id="SEO66546.1"/>
    </source>
</evidence>
<name>A0A1H8RJL1_9GAMM</name>
<gene>
    <name evidence="16" type="ORF">SAMN04488052_10267</name>
</gene>
<dbReference type="PRINTS" id="PR00110">
    <property type="entry name" value="ALPHAAMYLASE"/>
</dbReference>
<evidence type="ECO:0000256" key="10">
    <source>
        <dbReference type="ARBA" id="ARBA00023295"/>
    </source>
</evidence>
<keyword evidence="13" id="KW-0732">Signal</keyword>
<dbReference type="SMART" id="SM00642">
    <property type="entry name" value="Aamy"/>
    <property type="match status" value="1"/>
</dbReference>
<dbReference type="Proteomes" id="UP000199657">
    <property type="component" value="Unassembled WGS sequence"/>
</dbReference>
<dbReference type="InterPro" id="IPR006047">
    <property type="entry name" value="GH13_cat_dom"/>
</dbReference>
<dbReference type="SUPFAM" id="SSF51011">
    <property type="entry name" value="Glycosyl hydrolase domain"/>
    <property type="match status" value="1"/>
</dbReference>
<dbReference type="GO" id="GO:0046872">
    <property type="term" value="F:metal ion binding"/>
    <property type="evidence" value="ECO:0007669"/>
    <property type="project" value="UniProtKB-KW"/>
</dbReference>
<dbReference type="InterPro" id="IPR031319">
    <property type="entry name" value="A-amylase_C"/>
</dbReference>
<evidence type="ECO:0000256" key="11">
    <source>
        <dbReference type="RuleBase" id="RU003615"/>
    </source>
</evidence>
<evidence type="ECO:0000256" key="3">
    <source>
        <dbReference type="ARBA" id="ARBA00008061"/>
    </source>
</evidence>
<comment type="catalytic activity">
    <reaction evidence="1 12">
        <text>Endohydrolysis of (1-&gt;4)-alpha-D-glucosidic linkages in polysaccharides containing three or more (1-&gt;4)-alpha-linked D-glucose units.</text>
        <dbReference type="EC" id="3.2.1.1"/>
    </reaction>
</comment>
<dbReference type="SUPFAM" id="SSF51445">
    <property type="entry name" value="(Trans)glycosidases"/>
    <property type="match status" value="1"/>
</dbReference>
<organism evidence="16 17">
    <name type="scientific">Aquisalimonas asiatica</name>
    <dbReference type="NCBI Taxonomy" id="406100"/>
    <lineage>
        <taxon>Bacteria</taxon>
        <taxon>Pseudomonadati</taxon>
        <taxon>Pseudomonadota</taxon>
        <taxon>Gammaproteobacteria</taxon>
        <taxon>Chromatiales</taxon>
        <taxon>Ectothiorhodospiraceae</taxon>
        <taxon>Aquisalimonas</taxon>
    </lineage>
</organism>
<dbReference type="CDD" id="cd11317">
    <property type="entry name" value="AmyAc_bac_euk_AmyA"/>
    <property type="match status" value="1"/>
</dbReference>
<evidence type="ECO:0000256" key="2">
    <source>
        <dbReference type="ARBA" id="ARBA00001913"/>
    </source>
</evidence>
<dbReference type="EC" id="3.2.1.1" evidence="4 12"/>
<evidence type="ECO:0000259" key="14">
    <source>
        <dbReference type="SMART" id="SM00632"/>
    </source>
</evidence>
<dbReference type="RefSeq" id="WP_171909817.1">
    <property type="nucleotide sequence ID" value="NZ_FOEG01000002.1"/>
</dbReference>
<sequence length="495" mass="53603">MRGIHGHSLVAGAVFLAGLAGAPALAAEPADATRLGSPQPVMVHLFEWRWDDIAAECEDYLGPTGIDAVQVSPPNEHIVPGGVEGAWWARYQPVSYEVTSRSGDREAFEAMVRRCDAAGVGIVVDAVINHMAAIGEGEGIAGTSYSEFRYGDLYSRDDFNHCDRYDDDHIRDYQSRYEVQYCHLLGLADLATGETHVRARIADYLQTLVDLGVAGFRIDAAKHMPAEDVAAIIDRLDGEPYIFQEVIDPGDEPITKWEYQGIAAVTEFNYPHEVATAIEEGAWDRLKHVGEGDAWLKSDSALVFVDNHDNQRGHVGGGVLMHRDAAYPLALAFKLAWPYGTPKLMSSFAFEDGDQGPPSDPDAGWATTPVHGDDGIGCLDPDDDPNEGWVCEHRWSEVTAMVGFRKAAGDAPVTHWQQDGATRIAFSRDDAGFLAINGGDDEWDARLQTGLPEGAYCNVLAADCDTPVHVGGDGVAEVAVRGMDAVALQVNRTAE</sequence>
<dbReference type="AlphaFoldDB" id="A0A1H8RJL1"/>
<feature type="signal peptide" evidence="13">
    <location>
        <begin position="1"/>
        <end position="26"/>
    </location>
</feature>
<evidence type="ECO:0000256" key="12">
    <source>
        <dbReference type="RuleBase" id="RU361134"/>
    </source>
</evidence>
<dbReference type="GO" id="GO:0004556">
    <property type="term" value="F:alpha-amylase activity"/>
    <property type="evidence" value="ECO:0007669"/>
    <property type="project" value="UniProtKB-UniRule"/>
</dbReference>
<evidence type="ECO:0000256" key="8">
    <source>
        <dbReference type="ARBA" id="ARBA00022837"/>
    </source>
</evidence>
<dbReference type="EMBL" id="FOEG01000002">
    <property type="protein sequence ID" value="SEO66546.1"/>
    <property type="molecule type" value="Genomic_DNA"/>
</dbReference>
<proteinExistence type="inferred from homology"/>
<dbReference type="InterPro" id="IPR017853">
    <property type="entry name" value="GH"/>
</dbReference>
<comment type="similarity">
    <text evidence="3 11">Belongs to the glycosyl hydrolase 13 family.</text>
</comment>
<accession>A0A1H8RJL1</accession>
<evidence type="ECO:0000259" key="15">
    <source>
        <dbReference type="SMART" id="SM00642"/>
    </source>
</evidence>
<evidence type="ECO:0000313" key="17">
    <source>
        <dbReference type="Proteomes" id="UP000199657"/>
    </source>
</evidence>
<keyword evidence="7 12" id="KW-0378">Hydrolase</keyword>
<evidence type="ECO:0000256" key="4">
    <source>
        <dbReference type="ARBA" id="ARBA00012595"/>
    </source>
</evidence>
<evidence type="ECO:0000256" key="13">
    <source>
        <dbReference type="SAM" id="SignalP"/>
    </source>
</evidence>
<evidence type="ECO:0000256" key="7">
    <source>
        <dbReference type="ARBA" id="ARBA00022801"/>
    </source>
</evidence>
<dbReference type="SMART" id="SM00632">
    <property type="entry name" value="Aamy_C"/>
    <property type="match status" value="1"/>
</dbReference>
<dbReference type="STRING" id="406100.SAMN04488052_10267"/>
<dbReference type="InterPro" id="IPR006046">
    <property type="entry name" value="Alpha_amylase"/>
</dbReference>
<evidence type="ECO:0000256" key="1">
    <source>
        <dbReference type="ARBA" id="ARBA00000548"/>
    </source>
</evidence>
<dbReference type="InterPro" id="IPR013780">
    <property type="entry name" value="Glyco_hydro_b"/>
</dbReference>
<dbReference type="Gene3D" id="2.60.40.1180">
    <property type="entry name" value="Golgi alpha-mannosidase II"/>
    <property type="match status" value="1"/>
</dbReference>
<dbReference type="Pfam" id="PF02806">
    <property type="entry name" value="Alpha-amylase_C"/>
    <property type="match status" value="1"/>
</dbReference>
<dbReference type="Pfam" id="PF00128">
    <property type="entry name" value="Alpha-amylase"/>
    <property type="match status" value="1"/>
</dbReference>
<evidence type="ECO:0000256" key="6">
    <source>
        <dbReference type="ARBA" id="ARBA00022723"/>
    </source>
</evidence>
<evidence type="ECO:0000256" key="9">
    <source>
        <dbReference type="ARBA" id="ARBA00023277"/>
    </source>
</evidence>
<feature type="domain" description="Alpha-amylase C-terminal" evidence="14">
    <location>
        <begin position="414"/>
        <end position="493"/>
    </location>
</feature>
<keyword evidence="9 12" id="KW-0119">Carbohydrate metabolism</keyword>
<dbReference type="PANTHER" id="PTHR43447">
    <property type="entry name" value="ALPHA-AMYLASE"/>
    <property type="match status" value="1"/>
</dbReference>
<evidence type="ECO:0000256" key="5">
    <source>
        <dbReference type="ARBA" id="ARBA00017303"/>
    </source>
</evidence>
<feature type="chain" id="PRO_5011760724" description="Alpha-amylase" evidence="13">
    <location>
        <begin position="27"/>
        <end position="495"/>
    </location>
</feature>
<reference evidence="16 17" key="1">
    <citation type="submission" date="2016-10" db="EMBL/GenBank/DDBJ databases">
        <authorList>
            <person name="de Groot N.N."/>
        </authorList>
    </citation>
    <scope>NUCLEOTIDE SEQUENCE [LARGE SCALE GENOMIC DNA]</scope>
    <source>
        <strain evidence="16 17">CGMCC 1.6291</strain>
    </source>
</reference>
<keyword evidence="6" id="KW-0479">Metal-binding</keyword>
<protein>
    <recommendedName>
        <fullName evidence="5 12">Alpha-amylase</fullName>
        <ecNumber evidence="4 12">3.2.1.1</ecNumber>
    </recommendedName>
</protein>
<comment type="cofactor">
    <cofactor evidence="2">
        <name>Ca(2+)</name>
        <dbReference type="ChEBI" id="CHEBI:29108"/>
    </cofactor>
</comment>
<feature type="domain" description="Glycosyl hydrolase family 13 catalytic" evidence="15">
    <location>
        <begin position="40"/>
        <end position="405"/>
    </location>
</feature>
<keyword evidence="8" id="KW-0106">Calcium</keyword>
<dbReference type="InterPro" id="IPR006048">
    <property type="entry name" value="A-amylase/branching_C"/>
</dbReference>